<name>A0A5A7UER8_CUCMM</name>
<sequence>MDMSMISLYNGQHTQVVILMEGTYSCNKWQSFKIPCSHIIDHIGYLIHRHFELSKEKGSVSTHDPLDQRIAPYLEAAGLGFPSWIRAVRLSFDYYTGRALETGDPHISHALWGVHDHTIGCCNDYLGVLSPDMKGQRLSLPWMAELFQELPPDADVVSVQRYARVHILQLIDNFLFTDKSNTLGTLSSESCIVPRDCWPTNAAISMDIRQISYCGAIEKLQDSDDRPLSFRRFITTEGDFYHRVYNFVADIRAFSVKHNLEALGDMCDTTMEDLTQIIQQTRQLNVVDTDRRRMRPIRRRQGDDVVEGDEEN</sequence>
<comment type="caution">
    <text evidence="1">The sequence shown here is derived from an EMBL/GenBank/DDBJ whole genome shotgun (WGS) entry which is preliminary data.</text>
</comment>
<protein>
    <submittedName>
        <fullName evidence="1">Serine/threonine-protein phosphatase 7 long form-like protein</fullName>
    </submittedName>
</protein>
<reference evidence="3 4" key="1">
    <citation type="submission" date="2019-08" db="EMBL/GenBank/DDBJ databases">
        <title>Draft genome sequences of two oriental melons (Cucumis melo L. var makuwa).</title>
        <authorList>
            <person name="Kwon S.-Y."/>
        </authorList>
    </citation>
    <scope>NUCLEOTIDE SEQUENCE [LARGE SCALE GENOMIC DNA]</scope>
    <source>
        <strain evidence="4">cv. Chang Bougi</strain>
        <strain evidence="3">cv. SW 3</strain>
        <tissue evidence="1">Leaf</tissue>
    </source>
</reference>
<dbReference type="Proteomes" id="UP000321947">
    <property type="component" value="Unassembled WGS sequence"/>
</dbReference>
<evidence type="ECO:0000313" key="1">
    <source>
        <dbReference type="EMBL" id="KAA0054292.1"/>
    </source>
</evidence>
<dbReference type="EMBL" id="SSTD01010133">
    <property type="protein sequence ID" value="TYK12329.1"/>
    <property type="molecule type" value="Genomic_DNA"/>
</dbReference>
<dbReference type="AlphaFoldDB" id="A0A5A7UER8"/>
<dbReference type="EMBL" id="SSTE01008830">
    <property type="protein sequence ID" value="KAA0054292.1"/>
    <property type="molecule type" value="Genomic_DNA"/>
</dbReference>
<dbReference type="Proteomes" id="UP000321393">
    <property type="component" value="Unassembled WGS sequence"/>
</dbReference>
<dbReference type="OrthoDB" id="1747431at2759"/>
<gene>
    <name evidence="2" type="ORF">E5676_scaffold302G001000</name>
    <name evidence="1" type="ORF">E6C27_scaffold24G00070</name>
</gene>
<evidence type="ECO:0000313" key="4">
    <source>
        <dbReference type="Proteomes" id="UP000321947"/>
    </source>
</evidence>
<evidence type="ECO:0000313" key="3">
    <source>
        <dbReference type="Proteomes" id="UP000321393"/>
    </source>
</evidence>
<evidence type="ECO:0000313" key="2">
    <source>
        <dbReference type="EMBL" id="TYK12329.1"/>
    </source>
</evidence>
<accession>A0A5A7UER8</accession>
<proteinExistence type="predicted"/>
<organism evidence="1 3">
    <name type="scientific">Cucumis melo var. makuwa</name>
    <name type="common">Oriental melon</name>
    <dbReference type="NCBI Taxonomy" id="1194695"/>
    <lineage>
        <taxon>Eukaryota</taxon>
        <taxon>Viridiplantae</taxon>
        <taxon>Streptophyta</taxon>
        <taxon>Embryophyta</taxon>
        <taxon>Tracheophyta</taxon>
        <taxon>Spermatophyta</taxon>
        <taxon>Magnoliopsida</taxon>
        <taxon>eudicotyledons</taxon>
        <taxon>Gunneridae</taxon>
        <taxon>Pentapetalae</taxon>
        <taxon>rosids</taxon>
        <taxon>fabids</taxon>
        <taxon>Cucurbitales</taxon>
        <taxon>Cucurbitaceae</taxon>
        <taxon>Benincaseae</taxon>
        <taxon>Cucumis</taxon>
    </lineage>
</organism>